<dbReference type="AlphaFoldDB" id="A0A1F5NP27"/>
<organism evidence="1 2">
    <name type="scientific">Candidatus Doudnabacteria bacterium RIFCSPHIGHO2_01_FULL_46_14</name>
    <dbReference type="NCBI Taxonomy" id="1817824"/>
    <lineage>
        <taxon>Bacteria</taxon>
        <taxon>Candidatus Doudnaibacteriota</taxon>
    </lineage>
</organism>
<sequence>MEATYTRLSFGGWSSFWLFSFLQPCVSLPLQRLLSSHHAPLFFATLNVRLNYFCLTILFPRVAEKQICFYIRRKEI</sequence>
<evidence type="ECO:0000313" key="1">
    <source>
        <dbReference type="EMBL" id="OGE79323.1"/>
    </source>
</evidence>
<comment type="caution">
    <text evidence="1">The sequence shown here is derived from an EMBL/GenBank/DDBJ whole genome shotgun (WGS) entry which is preliminary data.</text>
</comment>
<dbReference type="EMBL" id="MFEK01000006">
    <property type="protein sequence ID" value="OGE79323.1"/>
    <property type="molecule type" value="Genomic_DNA"/>
</dbReference>
<proteinExistence type="predicted"/>
<protein>
    <submittedName>
        <fullName evidence="1">Uncharacterized protein</fullName>
    </submittedName>
</protein>
<accession>A0A1F5NP27</accession>
<gene>
    <name evidence="1" type="ORF">A2751_05030</name>
</gene>
<evidence type="ECO:0000313" key="2">
    <source>
        <dbReference type="Proteomes" id="UP000176864"/>
    </source>
</evidence>
<dbReference type="STRING" id="1817824.A2751_05030"/>
<name>A0A1F5NP27_9BACT</name>
<reference evidence="1 2" key="1">
    <citation type="journal article" date="2016" name="Nat. Commun.">
        <title>Thousands of microbial genomes shed light on interconnected biogeochemical processes in an aquifer system.</title>
        <authorList>
            <person name="Anantharaman K."/>
            <person name="Brown C.T."/>
            <person name="Hug L.A."/>
            <person name="Sharon I."/>
            <person name="Castelle C.J."/>
            <person name="Probst A.J."/>
            <person name="Thomas B.C."/>
            <person name="Singh A."/>
            <person name="Wilkins M.J."/>
            <person name="Karaoz U."/>
            <person name="Brodie E.L."/>
            <person name="Williams K.H."/>
            <person name="Hubbard S.S."/>
            <person name="Banfield J.F."/>
        </authorList>
    </citation>
    <scope>NUCLEOTIDE SEQUENCE [LARGE SCALE GENOMIC DNA]</scope>
</reference>
<dbReference type="Proteomes" id="UP000176864">
    <property type="component" value="Unassembled WGS sequence"/>
</dbReference>